<evidence type="ECO:0000313" key="2">
    <source>
        <dbReference type="EMBL" id="QEY02300.1"/>
    </source>
</evidence>
<dbReference type="EMBL" id="HQ840738">
    <property type="protein sequence ID" value="AEI00231.1"/>
    <property type="molecule type" value="Genomic_DNA"/>
</dbReference>
<dbReference type="GeneID" id="80532782"/>
<accession>F8TC20</accession>
<proteinExistence type="predicted"/>
<evidence type="ECO:0000313" key="1">
    <source>
        <dbReference type="EMBL" id="AEI00231.1"/>
    </source>
</evidence>
<dbReference type="RefSeq" id="YP_010795622.1">
    <property type="nucleotide sequence ID" value="NC_075702.1"/>
</dbReference>
<keyword evidence="3" id="KW-1185">Reference proteome</keyword>
<name>F8TC20_9ALPH</name>
<evidence type="ECO:0000313" key="3">
    <source>
        <dbReference type="Proteomes" id="UP000095860"/>
    </source>
</evidence>
<reference evidence="1 3" key="1">
    <citation type="journal article" date="2011" name="Virus Genes">
        <title>Comparative genomic sequence analysis of the Marek's disease vaccine strain SB-1.</title>
        <authorList>
            <person name="Spatz S.J."/>
            <person name="Schat K.A."/>
        </authorList>
    </citation>
    <scope>NUCLEOTIDE SEQUENCE [LARGE SCALE GENOMIC DNA]</scope>
    <source>
        <strain evidence="1">SB-1</strain>
    </source>
</reference>
<protein>
    <submittedName>
        <fullName evidence="1">Glycoprotein B</fullName>
    </submittedName>
</protein>
<gene>
    <name evidence="1" type="primary">ORF195</name>
</gene>
<sequence length="114" mass="13215">MFLQSAIPEKQCIRRGIRRRRRRKTGTSTTVKIQHPRVQGVAYDQRHLYRMGVSVGISDGDVCQLHSGRNGCQGCIPILVFCNGERRYRKYVPVLWRRPARGRRRTHGLSARTI</sequence>
<organism evidence="1 3">
    <name type="scientific">Gallid alphaherpesvirus 3</name>
    <dbReference type="NCBI Taxonomy" id="35250"/>
    <lineage>
        <taxon>Viruses</taxon>
        <taxon>Duplodnaviria</taxon>
        <taxon>Heunggongvirae</taxon>
        <taxon>Peploviricota</taxon>
        <taxon>Herviviricetes</taxon>
        <taxon>Herpesvirales</taxon>
        <taxon>Orthoherpesviridae</taxon>
        <taxon>Alphaherpesvirinae</taxon>
        <taxon>Mardivirus</taxon>
        <taxon>Mardivirus gallidalpha3</taxon>
    </lineage>
</organism>
<dbReference type="Proteomes" id="UP000095860">
    <property type="component" value="Segment"/>
</dbReference>
<dbReference type="EMBL" id="MH939248">
    <property type="protein sequence ID" value="QEY02300.1"/>
    <property type="molecule type" value="Genomic_DNA"/>
</dbReference>
<dbReference type="KEGG" id="vg:80532782"/>
<reference evidence="2" key="2">
    <citation type="submission" date="2018-09" db="EMBL/GenBank/DDBJ databases">
        <title>Genomic sequence analysis of Gallid alphaherpesvirus 3 strain 301B/1.</title>
        <authorList>
            <person name="Kim T."/>
            <person name="Volkening J.D."/>
            <person name="Spatz S.J."/>
        </authorList>
    </citation>
    <scope>NUCLEOTIDE SEQUENCE</scope>
    <source>
        <strain evidence="2">301B/1</strain>
    </source>
</reference>